<organism evidence="3 4">
    <name type="scientific">Polarella glacialis</name>
    <name type="common">Dinoflagellate</name>
    <dbReference type="NCBI Taxonomy" id="89957"/>
    <lineage>
        <taxon>Eukaryota</taxon>
        <taxon>Sar</taxon>
        <taxon>Alveolata</taxon>
        <taxon>Dinophyceae</taxon>
        <taxon>Suessiales</taxon>
        <taxon>Suessiaceae</taxon>
        <taxon>Polarella</taxon>
    </lineage>
</organism>
<dbReference type="AlphaFoldDB" id="A0A813DPP1"/>
<accession>A0A813DPP1</accession>
<dbReference type="GO" id="GO:0004843">
    <property type="term" value="F:cysteine-type deubiquitinase activity"/>
    <property type="evidence" value="ECO:0007669"/>
    <property type="project" value="InterPro"/>
</dbReference>
<dbReference type="Proteomes" id="UP000654075">
    <property type="component" value="Unassembled WGS sequence"/>
</dbReference>
<reference evidence="3" key="1">
    <citation type="submission" date="2021-02" db="EMBL/GenBank/DDBJ databases">
        <authorList>
            <person name="Dougan E. K."/>
            <person name="Rhodes N."/>
            <person name="Thang M."/>
            <person name="Chan C."/>
        </authorList>
    </citation>
    <scope>NUCLEOTIDE SEQUENCE</scope>
</reference>
<dbReference type="InterPro" id="IPR038765">
    <property type="entry name" value="Papain-like_cys_pep_sf"/>
</dbReference>
<feature type="region of interest" description="Disordered" evidence="1">
    <location>
        <begin position="77"/>
        <end position="101"/>
    </location>
</feature>
<dbReference type="InterPro" id="IPR018200">
    <property type="entry name" value="USP_CS"/>
</dbReference>
<feature type="compositionally biased region" description="Low complexity" evidence="1">
    <location>
        <begin position="83"/>
        <end position="98"/>
    </location>
</feature>
<dbReference type="InterPro" id="IPR028889">
    <property type="entry name" value="USP"/>
</dbReference>
<evidence type="ECO:0000313" key="4">
    <source>
        <dbReference type="Proteomes" id="UP000654075"/>
    </source>
</evidence>
<gene>
    <name evidence="3" type="ORF">PGLA1383_LOCUS7273</name>
</gene>
<dbReference type="PANTHER" id="PTHR24006">
    <property type="entry name" value="UBIQUITIN CARBOXYL-TERMINAL HYDROLASE"/>
    <property type="match status" value="1"/>
</dbReference>
<dbReference type="GO" id="GO:0016579">
    <property type="term" value="P:protein deubiquitination"/>
    <property type="evidence" value="ECO:0007669"/>
    <property type="project" value="InterPro"/>
</dbReference>
<dbReference type="OrthoDB" id="292964at2759"/>
<dbReference type="CDD" id="cd02257">
    <property type="entry name" value="Peptidase_C19"/>
    <property type="match status" value="1"/>
</dbReference>
<sequence>MTPFGLSGRQQDVTELARWLLEQLGDADNPRSLAGRCFGIEAKTTVRCSNCGHAQEKKETFADLCLPVVDAAQESAMPMEGGNNNNSNNNNDNSKDNNMCLETDQPEAKCQKTASRRGVAELLRLYLSEEALPGYRCDSCESVDSSLRQLAVTKPPDHLMVTLSRFAFTADGGQQKVDAFVSVDKALELPLAAPFSEVAEAAHEVATCPMEATASYALYAIVTHIGSTPHSGHYICLGCRSSSVAAGERDGPWQRFDDAAVSALPSEATQEHLDACANGNATAYILMYQRVDGSCSAAQRPTRPLPSQLFAEAVLQDLGESGTPEATARSSPFPGPGPAGPRGPQPEADEEGGAGMGGGGGWIC</sequence>
<feature type="compositionally biased region" description="Gly residues" evidence="1">
    <location>
        <begin position="353"/>
        <end position="364"/>
    </location>
</feature>
<evidence type="ECO:0000259" key="2">
    <source>
        <dbReference type="PROSITE" id="PS50235"/>
    </source>
</evidence>
<comment type="caution">
    <text evidence="3">The sequence shown here is derived from an EMBL/GenBank/DDBJ whole genome shotgun (WGS) entry which is preliminary data.</text>
</comment>
<name>A0A813DPP1_POLGL</name>
<dbReference type="EMBL" id="CAJNNV010003154">
    <property type="protein sequence ID" value="CAE8588473.1"/>
    <property type="molecule type" value="Genomic_DNA"/>
</dbReference>
<feature type="compositionally biased region" description="Pro residues" evidence="1">
    <location>
        <begin position="333"/>
        <end position="344"/>
    </location>
</feature>
<evidence type="ECO:0000313" key="3">
    <source>
        <dbReference type="EMBL" id="CAE8588473.1"/>
    </source>
</evidence>
<dbReference type="PROSITE" id="PS50235">
    <property type="entry name" value="USP_3"/>
    <property type="match status" value="1"/>
</dbReference>
<dbReference type="InterPro" id="IPR050164">
    <property type="entry name" value="Peptidase_C19"/>
</dbReference>
<keyword evidence="4" id="KW-1185">Reference proteome</keyword>
<dbReference type="GO" id="GO:0005634">
    <property type="term" value="C:nucleus"/>
    <property type="evidence" value="ECO:0007669"/>
    <property type="project" value="TreeGrafter"/>
</dbReference>
<dbReference type="Pfam" id="PF00443">
    <property type="entry name" value="UCH"/>
    <property type="match status" value="1"/>
</dbReference>
<dbReference type="PROSITE" id="PS00973">
    <property type="entry name" value="USP_2"/>
    <property type="match status" value="1"/>
</dbReference>
<protein>
    <recommendedName>
        <fullName evidence="2">USP domain-containing protein</fullName>
    </recommendedName>
</protein>
<feature type="region of interest" description="Disordered" evidence="1">
    <location>
        <begin position="320"/>
        <end position="364"/>
    </location>
</feature>
<evidence type="ECO:0000256" key="1">
    <source>
        <dbReference type="SAM" id="MobiDB-lite"/>
    </source>
</evidence>
<feature type="domain" description="USP" evidence="2">
    <location>
        <begin position="1"/>
        <end position="291"/>
    </location>
</feature>
<dbReference type="GO" id="GO:0005829">
    <property type="term" value="C:cytosol"/>
    <property type="evidence" value="ECO:0007669"/>
    <property type="project" value="TreeGrafter"/>
</dbReference>
<dbReference type="SUPFAM" id="SSF54001">
    <property type="entry name" value="Cysteine proteinases"/>
    <property type="match status" value="1"/>
</dbReference>
<dbReference type="Gene3D" id="3.90.70.10">
    <property type="entry name" value="Cysteine proteinases"/>
    <property type="match status" value="1"/>
</dbReference>
<proteinExistence type="predicted"/>
<dbReference type="InterPro" id="IPR001394">
    <property type="entry name" value="Peptidase_C19_UCH"/>
</dbReference>